<evidence type="ECO:0000259" key="1">
    <source>
        <dbReference type="PROSITE" id="PS51782"/>
    </source>
</evidence>
<gene>
    <name evidence="2" type="ORF">ACFSQZ_08320</name>
</gene>
<keyword evidence="3" id="KW-1185">Reference proteome</keyword>
<evidence type="ECO:0000313" key="2">
    <source>
        <dbReference type="EMBL" id="MFD2276469.1"/>
    </source>
</evidence>
<comment type="caution">
    <text evidence="2">The sequence shown here is derived from an EMBL/GenBank/DDBJ whole genome shotgun (WGS) entry which is preliminary data.</text>
</comment>
<dbReference type="Proteomes" id="UP001597297">
    <property type="component" value="Unassembled WGS sequence"/>
</dbReference>
<reference evidence="3" key="1">
    <citation type="journal article" date="2019" name="Int. J. Syst. Evol. Microbiol.">
        <title>The Global Catalogue of Microorganisms (GCM) 10K type strain sequencing project: providing services to taxonomists for standard genome sequencing and annotation.</title>
        <authorList>
            <consortium name="The Broad Institute Genomics Platform"/>
            <consortium name="The Broad Institute Genome Sequencing Center for Infectious Disease"/>
            <person name="Wu L."/>
            <person name="Ma J."/>
        </authorList>
    </citation>
    <scope>NUCLEOTIDE SEQUENCE [LARGE SCALE GENOMIC DNA]</scope>
    <source>
        <strain evidence="3">JCM 16545</strain>
    </source>
</reference>
<feature type="domain" description="LysM" evidence="1">
    <location>
        <begin position="119"/>
        <end position="163"/>
    </location>
</feature>
<dbReference type="PROSITE" id="PS51782">
    <property type="entry name" value="LYSM"/>
    <property type="match status" value="1"/>
</dbReference>
<dbReference type="InterPro" id="IPR036779">
    <property type="entry name" value="LysM_dom_sf"/>
</dbReference>
<dbReference type="CDD" id="cd00118">
    <property type="entry name" value="LysM"/>
    <property type="match status" value="1"/>
</dbReference>
<protein>
    <submittedName>
        <fullName evidence="2">LysM peptidoglycan-binding domain-containing protein</fullName>
    </submittedName>
</protein>
<sequence>MLAGTLVIARRAFFSDAVEQAPANKLEAVIPAKNHSKEAIESLLAKLEVESIPDVTPGERAFEAARDLLEKGDYVAAEEKLKYVNTYYPTAVSAPEARRILGEMNMDRLFSGKEFAELIDYTVKSGDSFYKIVRDHNTKLDLVMFLNDMQRTDRLHPGDKFKLMELDFRLVIDMRRNVVSLWDGPRYIKGYEIKAAHFPEGKDVAKTSVLAIEAQSGERKVKLLDSDYRSAEKVVVIKSPQVEIRPMKEKVSEDIEALYLDNSDMEEISLLLRTGNSVEIRY</sequence>
<accession>A0ABW5E2Y4</accession>
<evidence type="ECO:0000313" key="3">
    <source>
        <dbReference type="Proteomes" id="UP001597297"/>
    </source>
</evidence>
<name>A0ABW5E2Y4_9BACT</name>
<dbReference type="Gene3D" id="3.10.350.10">
    <property type="entry name" value="LysM domain"/>
    <property type="match status" value="1"/>
</dbReference>
<proteinExistence type="predicted"/>
<dbReference type="SUPFAM" id="SSF54106">
    <property type="entry name" value="LysM domain"/>
    <property type="match status" value="1"/>
</dbReference>
<dbReference type="EMBL" id="JBHUJC010000025">
    <property type="protein sequence ID" value="MFD2276469.1"/>
    <property type="molecule type" value="Genomic_DNA"/>
</dbReference>
<dbReference type="InterPro" id="IPR018392">
    <property type="entry name" value="LysM"/>
</dbReference>
<organism evidence="2 3">
    <name type="scientific">Rubritalea spongiae</name>
    <dbReference type="NCBI Taxonomy" id="430797"/>
    <lineage>
        <taxon>Bacteria</taxon>
        <taxon>Pseudomonadati</taxon>
        <taxon>Verrucomicrobiota</taxon>
        <taxon>Verrucomicrobiia</taxon>
        <taxon>Verrucomicrobiales</taxon>
        <taxon>Rubritaleaceae</taxon>
        <taxon>Rubritalea</taxon>
    </lineage>
</organism>
<dbReference type="Pfam" id="PF01476">
    <property type="entry name" value="LysM"/>
    <property type="match status" value="1"/>
</dbReference>